<evidence type="ECO:0000256" key="1">
    <source>
        <dbReference type="SAM" id="MobiDB-lite"/>
    </source>
</evidence>
<dbReference type="SUPFAM" id="SSF54001">
    <property type="entry name" value="Cysteine proteinases"/>
    <property type="match status" value="1"/>
</dbReference>
<dbReference type="GO" id="GO:0005634">
    <property type="term" value="C:nucleus"/>
    <property type="evidence" value="ECO:0007669"/>
    <property type="project" value="TreeGrafter"/>
</dbReference>
<organism evidence="3 4">
    <name type="scientific">Allomyces macrogynus (strain ATCC 38327)</name>
    <name type="common">Allomyces javanicus var. macrogynus</name>
    <dbReference type="NCBI Taxonomy" id="578462"/>
    <lineage>
        <taxon>Eukaryota</taxon>
        <taxon>Fungi</taxon>
        <taxon>Fungi incertae sedis</taxon>
        <taxon>Blastocladiomycota</taxon>
        <taxon>Blastocladiomycetes</taxon>
        <taxon>Blastocladiales</taxon>
        <taxon>Blastocladiaceae</taxon>
        <taxon>Allomyces</taxon>
    </lineage>
</organism>
<sequence>MPGVDQFPETVHVDLLQWHKSNNTPKPAFEVANVTIAITLLEPAPSYRFRFQPEPRTAKLQVFELERHDLFRLFQSKQGLHYTLCVTTKANSKGKGKWTFHFATQEPRDLLSQFFTSFKEGGEIELVPASPTSSTGTAVPATPSSIPRIIKTAISPKASRVDATYKRTIASDPYAALDSPKRRKFTDEPHVVGTALLPAKPTTEPLAERPVNTVALSVLGGGTTGPSLTRKPKPASSAPTWPNQQLFDTTASTTVVAARPPPARLPVAKTAVASVPVRPKAVQSLATSHPPLTRHRSSLRLEGMKNNGNTCYQNAILTALLSLPPFTERVRALARAAEDSVANLSGDTPPAKTTLGAILARMVAIRIEQPSAMLDPRDFNWYIESQSTKFARFRQEDAQELFIECLTILETELPPNTDPIRSPAHLFDSQVEKIVECTACHLRSRSVETHRGWSVDVHAGREMQTLLADFLSHETLEYACKCGHREAVVTQALIGLPAILVVHLKRFQYHPTLHTLTKRADSVGMDAVLDLAAMEPTDVPPIPPEDEAKVNKTVALPDLPPMHMTDSPVSPLLALDSDPMHQDVESSEGEQMLDDSTSAMSTGTDATPELASSPPPGPPPPPPALDPARPEPTVKETAQYQLAAVVSHLGRSMERGHYTADVKSAARGGVWVTYDDSVVSDLGSDADLQAKRKQVGYLLFYLRVPPGEEVESGGRVH</sequence>
<dbReference type="STRING" id="578462.A0A0L0T1M9"/>
<dbReference type="PANTHER" id="PTHR24006">
    <property type="entry name" value="UBIQUITIN CARBOXYL-TERMINAL HYDROLASE"/>
    <property type="match status" value="1"/>
</dbReference>
<reference evidence="4" key="2">
    <citation type="submission" date="2009-11" db="EMBL/GenBank/DDBJ databases">
        <title>The Genome Sequence of Allomyces macrogynus strain ATCC 38327.</title>
        <authorList>
            <consortium name="The Broad Institute Genome Sequencing Platform"/>
            <person name="Russ C."/>
            <person name="Cuomo C."/>
            <person name="Shea T."/>
            <person name="Young S.K."/>
            <person name="Zeng Q."/>
            <person name="Koehrsen M."/>
            <person name="Haas B."/>
            <person name="Borodovsky M."/>
            <person name="Guigo R."/>
            <person name="Alvarado L."/>
            <person name="Berlin A."/>
            <person name="Borenstein D."/>
            <person name="Chen Z."/>
            <person name="Engels R."/>
            <person name="Freedman E."/>
            <person name="Gellesch M."/>
            <person name="Goldberg J."/>
            <person name="Griggs A."/>
            <person name="Gujja S."/>
            <person name="Heiman D."/>
            <person name="Hepburn T."/>
            <person name="Howarth C."/>
            <person name="Jen D."/>
            <person name="Larson L."/>
            <person name="Lewis B."/>
            <person name="Mehta T."/>
            <person name="Park D."/>
            <person name="Pearson M."/>
            <person name="Roberts A."/>
            <person name="Saif S."/>
            <person name="Shenoy N."/>
            <person name="Sisk P."/>
            <person name="Stolte C."/>
            <person name="Sykes S."/>
            <person name="Walk T."/>
            <person name="White J."/>
            <person name="Yandava C."/>
            <person name="Burger G."/>
            <person name="Gray M.W."/>
            <person name="Holland P.W.H."/>
            <person name="King N."/>
            <person name="Lang F.B.F."/>
            <person name="Roger A.J."/>
            <person name="Ruiz-Trillo I."/>
            <person name="Lander E."/>
            <person name="Nusbaum C."/>
        </authorList>
    </citation>
    <scope>NUCLEOTIDE SEQUENCE [LARGE SCALE GENOMIC DNA]</scope>
    <source>
        <strain evidence="4">ATCC 38327</strain>
    </source>
</reference>
<feature type="region of interest" description="Disordered" evidence="1">
    <location>
        <begin position="222"/>
        <end position="243"/>
    </location>
</feature>
<dbReference type="EMBL" id="GG745358">
    <property type="protein sequence ID" value="KNE68748.1"/>
    <property type="molecule type" value="Genomic_DNA"/>
</dbReference>
<proteinExistence type="predicted"/>
<dbReference type="InterPro" id="IPR050164">
    <property type="entry name" value="Peptidase_C19"/>
</dbReference>
<name>A0A0L0T1M9_ALLM3</name>
<accession>A0A0L0T1M9</accession>
<protein>
    <recommendedName>
        <fullName evidence="2">USP domain-containing protein</fullName>
    </recommendedName>
</protein>
<dbReference type="eggNOG" id="KOG1868">
    <property type="taxonomic scope" value="Eukaryota"/>
</dbReference>
<feature type="region of interest" description="Disordered" evidence="1">
    <location>
        <begin position="557"/>
        <end position="635"/>
    </location>
</feature>
<evidence type="ECO:0000313" key="3">
    <source>
        <dbReference type="EMBL" id="KNE68748.1"/>
    </source>
</evidence>
<dbReference type="OrthoDB" id="292964at2759"/>
<dbReference type="GO" id="GO:0016579">
    <property type="term" value="P:protein deubiquitination"/>
    <property type="evidence" value="ECO:0007669"/>
    <property type="project" value="InterPro"/>
</dbReference>
<reference evidence="3 4" key="1">
    <citation type="submission" date="2009-11" db="EMBL/GenBank/DDBJ databases">
        <title>Annotation of Allomyces macrogynus ATCC 38327.</title>
        <authorList>
            <consortium name="The Broad Institute Genome Sequencing Platform"/>
            <person name="Russ C."/>
            <person name="Cuomo C."/>
            <person name="Burger G."/>
            <person name="Gray M.W."/>
            <person name="Holland P.W.H."/>
            <person name="King N."/>
            <person name="Lang F.B.F."/>
            <person name="Roger A.J."/>
            <person name="Ruiz-Trillo I."/>
            <person name="Young S.K."/>
            <person name="Zeng Q."/>
            <person name="Gargeya S."/>
            <person name="Fitzgerald M."/>
            <person name="Haas B."/>
            <person name="Abouelleil A."/>
            <person name="Alvarado L."/>
            <person name="Arachchi H.M."/>
            <person name="Berlin A."/>
            <person name="Chapman S.B."/>
            <person name="Gearin G."/>
            <person name="Goldberg J."/>
            <person name="Griggs A."/>
            <person name="Gujja S."/>
            <person name="Hansen M."/>
            <person name="Heiman D."/>
            <person name="Howarth C."/>
            <person name="Larimer J."/>
            <person name="Lui A."/>
            <person name="MacDonald P.J.P."/>
            <person name="McCowen C."/>
            <person name="Montmayeur A."/>
            <person name="Murphy C."/>
            <person name="Neiman D."/>
            <person name="Pearson M."/>
            <person name="Priest M."/>
            <person name="Roberts A."/>
            <person name="Saif S."/>
            <person name="Shea T."/>
            <person name="Sisk P."/>
            <person name="Stolte C."/>
            <person name="Sykes S."/>
            <person name="Wortman J."/>
            <person name="Nusbaum C."/>
            <person name="Birren B."/>
        </authorList>
    </citation>
    <scope>NUCLEOTIDE SEQUENCE [LARGE SCALE GENOMIC DNA]</scope>
    <source>
        <strain evidence="3 4">ATCC 38327</strain>
    </source>
</reference>
<dbReference type="PROSITE" id="PS50235">
    <property type="entry name" value="USP_3"/>
    <property type="match status" value="1"/>
</dbReference>
<dbReference type="PROSITE" id="PS00973">
    <property type="entry name" value="USP_2"/>
    <property type="match status" value="1"/>
</dbReference>
<keyword evidence="4" id="KW-1185">Reference proteome</keyword>
<dbReference type="Pfam" id="PF00443">
    <property type="entry name" value="UCH"/>
    <property type="match status" value="1"/>
</dbReference>
<dbReference type="InterPro" id="IPR018200">
    <property type="entry name" value="USP_CS"/>
</dbReference>
<dbReference type="InterPro" id="IPR038765">
    <property type="entry name" value="Papain-like_cys_pep_sf"/>
</dbReference>
<dbReference type="InterPro" id="IPR001394">
    <property type="entry name" value="Peptidase_C19_UCH"/>
</dbReference>
<evidence type="ECO:0000259" key="2">
    <source>
        <dbReference type="PROSITE" id="PS50235"/>
    </source>
</evidence>
<evidence type="ECO:0000313" key="4">
    <source>
        <dbReference type="Proteomes" id="UP000054350"/>
    </source>
</evidence>
<gene>
    <name evidence="3" type="ORF">AMAG_13391</name>
</gene>
<dbReference type="AlphaFoldDB" id="A0A0L0T1M9"/>
<dbReference type="Gene3D" id="3.90.70.10">
    <property type="entry name" value="Cysteine proteinases"/>
    <property type="match status" value="1"/>
</dbReference>
<feature type="compositionally biased region" description="Polar residues" evidence="1">
    <location>
        <begin position="594"/>
        <end position="605"/>
    </location>
</feature>
<feature type="domain" description="USP" evidence="2">
    <location>
        <begin position="302"/>
        <end position="704"/>
    </location>
</feature>
<dbReference type="VEuPathDB" id="FungiDB:AMAG_13391"/>
<dbReference type="InterPro" id="IPR028889">
    <property type="entry name" value="USP"/>
</dbReference>
<dbReference type="GO" id="GO:0005829">
    <property type="term" value="C:cytosol"/>
    <property type="evidence" value="ECO:0007669"/>
    <property type="project" value="TreeGrafter"/>
</dbReference>
<dbReference type="CDD" id="cd02257">
    <property type="entry name" value="Peptidase_C19"/>
    <property type="match status" value="1"/>
</dbReference>
<dbReference type="GO" id="GO:0004843">
    <property type="term" value="F:cysteine-type deubiquitinase activity"/>
    <property type="evidence" value="ECO:0007669"/>
    <property type="project" value="InterPro"/>
</dbReference>
<feature type="compositionally biased region" description="Pro residues" evidence="1">
    <location>
        <begin position="613"/>
        <end position="625"/>
    </location>
</feature>
<dbReference type="Proteomes" id="UP000054350">
    <property type="component" value="Unassembled WGS sequence"/>
</dbReference>